<name>A0A1S1R772_9ACTN</name>
<accession>A0A1S1R772</accession>
<gene>
    <name evidence="2" type="ORF">CC117_13010</name>
</gene>
<comment type="caution">
    <text evidence="2">The sequence shown here is derived from an EMBL/GenBank/DDBJ whole genome shotgun (WGS) entry which is preliminary data.</text>
</comment>
<protein>
    <submittedName>
        <fullName evidence="2">Uncharacterized protein</fullName>
    </submittedName>
</protein>
<keyword evidence="3" id="KW-1185">Reference proteome</keyword>
<dbReference type="Proteomes" id="UP000179627">
    <property type="component" value="Unassembled WGS sequence"/>
</dbReference>
<proteinExistence type="predicted"/>
<sequence length="170" mass="18686">MLTMFCFDGLAVVVEDLYFVDPEPTPGQEGPERGVRVELRLVERQPWRGSVYASQRVVVDDAVFRVDLLESVAGGPGSRDRVHHHPTMRDNEPSDRVFDPRLTDDPVGWLEARLADPMGLLAGAGVPDLDLYQQAVAGLRDSLPEITRSVATMLEKVRIGQLATVPGRAA</sequence>
<evidence type="ECO:0000313" key="3">
    <source>
        <dbReference type="Proteomes" id="UP000179627"/>
    </source>
</evidence>
<dbReference type="OrthoDB" id="3571746at2"/>
<organism evidence="2 3">
    <name type="scientific">Parafrankia colletiae</name>
    <dbReference type="NCBI Taxonomy" id="573497"/>
    <lineage>
        <taxon>Bacteria</taxon>
        <taxon>Bacillati</taxon>
        <taxon>Actinomycetota</taxon>
        <taxon>Actinomycetes</taxon>
        <taxon>Frankiales</taxon>
        <taxon>Frankiaceae</taxon>
        <taxon>Parafrankia</taxon>
    </lineage>
</organism>
<evidence type="ECO:0000313" key="2">
    <source>
        <dbReference type="EMBL" id="OHV41122.1"/>
    </source>
</evidence>
<dbReference type="AlphaFoldDB" id="A0A1S1R772"/>
<evidence type="ECO:0000256" key="1">
    <source>
        <dbReference type="SAM" id="MobiDB-lite"/>
    </source>
</evidence>
<dbReference type="RefSeq" id="WP_071083182.1">
    <property type="nucleotide sequence ID" value="NZ_MBLM01000058.1"/>
</dbReference>
<dbReference type="EMBL" id="MBLM01000058">
    <property type="protein sequence ID" value="OHV41122.1"/>
    <property type="molecule type" value="Genomic_DNA"/>
</dbReference>
<reference evidence="3" key="1">
    <citation type="submission" date="2016-07" db="EMBL/GenBank/DDBJ databases">
        <title>Sequence Frankia sp. strain CcI1.17.</title>
        <authorList>
            <person name="Ghodhbane-Gtari F."/>
            <person name="Swanson E."/>
            <person name="Gueddou A."/>
            <person name="Morris K."/>
            <person name="Hezbri K."/>
            <person name="Ktari A."/>
            <person name="Nouioui I."/>
            <person name="Abebe-Akele F."/>
            <person name="Simpson S."/>
            <person name="Thomas K."/>
            <person name="Gtari M."/>
            <person name="Tisa L.S."/>
            <person name="Hurst S."/>
        </authorList>
    </citation>
    <scope>NUCLEOTIDE SEQUENCE [LARGE SCALE GENOMIC DNA]</scope>
    <source>
        <strain evidence="3">Cc1.17</strain>
    </source>
</reference>
<feature type="region of interest" description="Disordered" evidence="1">
    <location>
        <begin position="75"/>
        <end position="95"/>
    </location>
</feature>